<organism evidence="1 2">
    <name type="scientific">Pyrenophora teres f. teres</name>
    <dbReference type="NCBI Taxonomy" id="97479"/>
    <lineage>
        <taxon>Eukaryota</taxon>
        <taxon>Fungi</taxon>
        <taxon>Dikarya</taxon>
        <taxon>Ascomycota</taxon>
        <taxon>Pezizomycotina</taxon>
        <taxon>Dothideomycetes</taxon>
        <taxon>Pleosporomycetidae</taxon>
        <taxon>Pleosporales</taxon>
        <taxon>Pleosporineae</taxon>
        <taxon>Pleosporaceae</taxon>
        <taxon>Pyrenophora</taxon>
    </lineage>
</organism>
<evidence type="ECO:0000313" key="1">
    <source>
        <dbReference type="EMBL" id="CAE7193554.1"/>
    </source>
</evidence>
<dbReference type="PANTHER" id="PTHR42052">
    <property type="entry name" value="ABM DOMAIN-CONTAINING PROTEIN"/>
    <property type="match status" value="1"/>
</dbReference>
<gene>
    <name evidence="1" type="ORF">PTTW11_07781</name>
</gene>
<name>A0A6S6WGI8_9PLEO</name>
<dbReference type="AlphaFoldDB" id="A0A6S6WGI8"/>
<protein>
    <recommendedName>
        <fullName evidence="3">ABM domain-containing protein</fullName>
    </recommendedName>
</protein>
<reference evidence="1" key="1">
    <citation type="submission" date="2021-02" db="EMBL/GenBank/DDBJ databases">
        <authorList>
            <person name="Syme A R."/>
            <person name="Syme A R."/>
            <person name="Moolhuijzen P."/>
        </authorList>
    </citation>
    <scope>NUCLEOTIDE SEQUENCE</scope>
    <source>
        <strain evidence="1">W1-1</strain>
    </source>
</reference>
<dbReference type="EMBL" id="HG992983">
    <property type="protein sequence ID" value="CAE7193554.1"/>
    <property type="molecule type" value="Genomic_DNA"/>
</dbReference>
<evidence type="ECO:0008006" key="3">
    <source>
        <dbReference type="Google" id="ProtNLM"/>
    </source>
</evidence>
<proteinExistence type="predicted"/>
<dbReference type="PANTHER" id="PTHR42052:SF1">
    <property type="entry name" value="ABM DOMAIN-CONTAINING PROTEIN"/>
    <property type="match status" value="1"/>
</dbReference>
<accession>A0A6S6WGI8</accession>
<sequence length="201" mass="22575">MPVLEITQLHLRGITADDPALLHTLSVVRDKLQTNSQFYVSVEEPDLIFILGIWPNLDAHLNFLASPAREEILGPQEDLLEFRWTIHVEFGSIHLIPADAPILAMERMRIEGERVESVNRAVTKHVQHLKASHSFNVAHGWRCDLALGDHEVLLISGWETAQAHVTFANRRNDDNDSIVAGCEGFKTLGVVYVKNLECKAT</sequence>
<dbReference type="Proteomes" id="UP000472372">
    <property type="component" value="Chromosome 7"/>
</dbReference>
<evidence type="ECO:0000313" key="2">
    <source>
        <dbReference type="Proteomes" id="UP000472372"/>
    </source>
</evidence>